<dbReference type="Pfam" id="PF02687">
    <property type="entry name" value="FtsX"/>
    <property type="match status" value="1"/>
</dbReference>
<dbReference type="GO" id="GO:0098797">
    <property type="term" value="C:plasma membrane protein complex"/>
    <property type="evidence" value="ECO:0007669"/>
    <property type="project" value="TreeGrafter"/>
</dbReference>
<protein>
    <recommendedName>
        <fullName evidence="8">ABC3 transporter permease C-terminal domain-containing protein</fullName>
    </recommendedName>
</protein>
<keyword evidence="6 7" id="KW-0472">Membrane</keyword>
<sequence>MFQSTLLKLFLSDKATRRFAVGVMFGFAFSMAVILGNIGIMDGFESSLRIGLKKSMGDITVHSRFGFFDFKSYLGHELELSNITSYSTMVQTEGFIINGEISKGVMIKGIDTDSFKKVSGLDIVLKEDEVVLGIELASFLHVSPSDFIVLALANGNEQVSGLPALKRYKVSGVVSHGIYQRDLRTVYVGKSSLQKDLNVDDRINLVALNLSEDSSEFNRDPVGYSKKIETTISKLRDGLGRSYITKPYWSEFITLIKAVKEEKFFISIILQIIVIISIFNVLAFVVFLNEKRSRELFLFKALGMSQKKIRSGWLYLMTLIWIGSCLIALVFVQFFNWGLVTLPFFKLPGDVYTLGSLAIKLDLFDYFLVFSISYWWLFSISWLALFLMSKKSVLSGLRREFS</sequence>
<feature type="domain" description="ABC3 transporter permease C-terminal" evidence="8">
    <location>
        <begin position="268"/>
        <end position="389"/>
    </location>
</feature>
<dbReference type="AlphaFoldDB" id="A0A1Y5FH23"/>
<evidence type="ECO:0000256" key="1">
    <source>
        <dbReference type="ARBA" id="ARBA00004651"/>
    </source>
</evidence>
<proteinExistence type="inferred from homology"/>
<evidence type="ECO:0000256" key="2">
    <source>
        <dbReference type="ARBA" id="ARBA00005236"/>
    </source>
</evidence>
<keyword evidence="3" id="KW-1003">Cell membrane</keyword>
<evidence type="ECO:0000256" key="3">
    <source>
        <dbReference type="ARBA" id="ARBA00022475"/>
    </source>
</evidence>
<gene>
    <name evidence="9" type="ORF">A9Q84_04200</name>
</gene>
<keyword evidence="5 7" id="KW-1133">Transmembrane helix</keyword>
<evidence type="ECO:0000313" key="10">
    <source>
        <dbReference type="Proteomes" id="UP000196531"/>
    </source>
</evidence>
<feature type="transmembrane region" description="Helical" evidence="7">
    <location>
        <begin position="264"/>
        <end position="288"/>
    </location>
</feature>
<accession>A0A1Y5FH23</accession>
<comment type="subcellular location">
    <subcellularLocation>
        <location evidence="1">Cell membrane</location>
        <topology evidence="1">Multi-pass membrane protein</topology>
    </subcellularLocation>
</comment>
<name>A0A1Y5FH23_9BACT</name>
<dbReference type="EMBL" id="MAAO01000004">
    <property type="protein sequence ID" value="OUR98625.1"/>
    <property type="molecule type" value="Genomic_DNA"/>
</dbReference>
<dbReference type="Proteomes" id="UP000196531">
    <property type="component" value="Unassembled WGS sequence"/>
</dbReference>
<comment type="caution">
    <text evidence="9">The sequence shown here is derived from an EMBL/GenBank/DDBJ whole genome shotgun (WGS) entry which is preliminary data.</text>
</comment>
<dbReference type="PANTHER" id="PTHR30489">
    <property type="entry name" value="LIPOPROTEIN-RELEASING SYSTEM TRANSMEMBRANE PROTEIN LOLE"/>
    <property type="match status" value="1"/>
</dbReference>
<feature type="transmembrane region" description="Helical" evidence="7">
    <location>
        <begin position="366"/>
        <end position="388"/>
    </location>
</feature>
<dbReference type="InterPro" id="IPR051447">
    <property type="entry name" value="Lipoprotein-release_system"/>
</dbReference>
<feature type="transmembrane region" description="Helical" evidence="7">
    <location>
        <begin position="313"/>
        <end position="335"/>
    </location>
</feature>
<dbReference type="InterPro" id="IPR003838">
    <property type="entry name" value="ABC3_permease_C"/>
</dbReference>
<evidence type="ECO:0000256" key="4">
    <source>
        <dbReference type="ARBA" id="ARBA00022692"/>
    </source>
</evidence>
<reference evidence="10" key="1">
    <citation type="journal article" date="2017" name="Proc. Natl. Acad. Sci. U.S.A.">
        <title>Simulation of Deepwater Horizon oil plume reveals substrate specialization within a complex community of hydrocarbon-degraders.</title>
        <authorList>
            <person name="Hu P."/>
            <person name="Dubinsky E.A."/>
            <person name="Probst A.J."/>
            <person name="Wang J."/>
            <person name="Sieber C.M.K."/>
            <person name="Tom L.M."/>
            <person name="Gardinali P."/>
            <person name="Banfield J.F."/>
            <person name="Atlas R.M."/>
            <person name="Andersen G.L."/>
        </authorList>
    </citation>
    <scope>NUCLEOTIDE SEQUENCE [LARGE SCALE GENOMIC DNA]</scope>
</reference>
<comment type="similarity">
    <text evidence="2">Belongs to the ABC-4 integral membrane protein family. LolC/E subfamily.</text>
</comment>
<dbReference type="PANTHER" id="PTHR30489:SF0">
    <property type="entry name" value="LIPOPROTEIN-RELEASING SYSTEM TRANSMEMBRANE PROTEIN LOLE"/>
    <property type="match status" value="1"/>
</dbReference>
<feature type="transmembrane region" description="Helical" evidence="7">
    <location>
        <begin position="20"/>
        <end position="40"/>
    </location>
</feature>
<organism evidence="9 10">
    <name type="scientific">Halobacteriovorax marinus</name>
    <dbReference type="NCBI Taxonomy" id="97084"/>
    <lineage>
        <taxon>Bacteria</taxon>
        <taxon>Pseudomonadati</taxon>
        <taxon>Bdellovibrionota</taxon>
        <taxon>Bacteriovoracia</taxon>
        <taxon>Bacteriovoracales</taxon>
        <taxon>Halobacteriovoraceae</taxon>
        <taxon>Halobacteriovorax</taxon>
    </lineage>
</organism>
<evidence type="ECO:0000313" key="9">
    <source>
        <dbReference type="EMBL" id="OUR98625.1"/>
    </source>
</evidence>
<keyword evidence="4 7" id="KW-0812">Transmembrane</keyword>
<evidence type="ECO:0000256" key="6">
    <source>
        <dbReference type="ARBA" id="ARBA00023136"/>
    </source>
</evidence>
<evidence type="ECO:0000259" key="8">
    <source>
        <dbReference type="Pfam" id="PF02687"/>
    </source>
</evidence>
<evidence type="ECO:0000256" key="7">
    <source>
        <dbReference type="SAM" id="Phobius"/>
    </source>
</evidence>
<dbReference type="GO" id="GO:0044874">
    <property type="term" value="P:lipoprotein localization to outer membrane"/>
    <property type="evidence" value="ECO:0007669"/>
    <property type="project" value="TreeGrafter"/>
</dbReference>
<evidence type="ECO:0000256" key="5">
    <source>
        <dbReference type="ARBA" id="ARBA00022989"/>
    </source>
</evidence>